<dbReference type="InterPro" id="IPR015413">
    <property type="entry name" value="Methionyl/Leucyl_tRNA_Synth"/>
</dbReference>
<evidence type="ECO:0000256" key="9">
    <source>
        <dbReference type="ARBA" id="ARBA00030904"/>
    </source>
</evidence>
<dbReference type="PANTHER" id="PTHR43326">
    <property type="entry name" value="METHIONYL-TRNA SYNTHETASE"/>
    <property type="match status" value="1"/>
</dbReference>
<comment type="caution">
    <text evidence="12">The sequence shown here is derived from an EMBL/GenBank/DDBJ whole genome shotgun (WGS) entry which is preliminary data.</text>
</comment>
<dbReference type="InterPro" id="IPR033911">
    <property type="entry name" value="MetRS_core"/>
</dbReference>
<comment type="function">
    <text evidence="1">Is required not only for elongation of protein synthesis but also for the initiation of all mRNA translation through initiator tRNA(fMet) aminoacylation.</text>
</comment>
<keyword evidence="7 10" id="KW-0648">Protein biosynthesis</keyword>
<evidence type="ECO:0000256" key="1">
    <source>
        <dbReference type="ARBA" id="ARBA00003314"/>
    </source>
</evidence>
<evidence type="ECO:0000256" key="10">
    <source>
        <dbReference type="RuleBase" id="RU363039"/>
    </source>
</evidence>
<evidence type="ECO:0000256" key="8">
    <source>
        <dbReference type="ARBA" id="ARBA00023146"/>
    </source>
</evidence>
<dbReference type="NCBIfam" id="TIGR00398">
    <property type="entry name" value="metG"/>
    <property type="match status" value="1"/>
</dbReference>
<evidence type="ECO:0000256" key="2">
    <source>
        <dbReference type="ARBA" id="ARBA00012838"/>
    </source>
</evidence>
<dbReference type="Gene3D" id="1.10.730.10">
    <property type="entry name" value="Isoleucyl-tRNA Synthetase, Domain 1"/>
    <property type="match status" value="1"/>
</dbReference>
<dbReference type="EC" id="6.1.1.10" evidence="2"/>
<dbReference type="RefSeq" id="WP_330500437.1">
    <property type="nucleotide sequence ID" value="NZ_JAZDWZ010000001.1"/>
</dbReference>
<dbReference type="PANTHER" id="PTHR43326:SF1">
    <property type="entry name" value="METHIONINE--TRNA LIGASE, MITOCHONDRIAL"/>
    <property type="match status" value="1"/>
</dbReference>
<dbReference type="SUPFAM" id="SSF47323">
    <property type="entry name" value="Anticodon-binding domain of a subclass of class I aminoacyl-tRNA synthetases"/>
    <property type="match status" value="1"/>
</dbReference>
<dbReference type="Gene3D" id="2.170.220.10">
    <property type="match status" value="1"/>
</dbReference>
<dbReference type="InterPro" id="IPR041872">
    <property type="entry name" value="Anticodon_Met"/>
</dbReference>
<dbReference type="Gene3D" id="3.40.50.620">
    <property type="entry name" value="HUPs"/>
    <property type="match status" value="1"/>
</dbReference>
<keyword evidence="5 10" id="KW-0547">Nucleotide-binding</keyword>
<keyword evidence="6 10" id="KW-0067">ATP-binding</keyword>
<protein>
    <recommendedName>
        <fullName evidence="3">Methionine--tRNA ligase</fullName>
        <ecNumber evidence="2">6.1.1.10</ecNumber>
    </recommendedName>
    <alternativeName>
        <fullName evidence="9">Methionyl-tRNA synthetase</fullName>
    </alternativeName>
</protein>
<evidence type="ECO:0000256" key="5">
    <source>
        <dbReference type="ARBA" id="ARBA00022741"/>
    </source>
</evidence>
<dbReference type="Proteomes" id="UP001344817">
    <property type="component" value="Unassembled WGS sequence"/>
</dbReference>
<feature type="domain" description="Methionyl/Leucyl tRNA synthetase" evidence="11">
    <location>
        <begin position="154"/>
        <end position="371"/>
    </location>
</feature>
<organism evidence="12 13">
    <name type="scientific">Mycoplasmopsis ciconiae</name>
    <dbReference type="NCBI Taxonomy" id="561067"/>
    <lineage>
        <taxon>Bacteria</taxon>
        <taxon>Bacillati</taxon>
        <taxon>Mycoplasmatota</taxon>
        <taxon>Mycoplasmoidales</taxon>
        <taxon>Metamycoplasmataceae</taxon>
        <taxon>Mycoplasmopsis</taxon>
    </lineage>
</organism>
<reference evidence="12" key="1">
    <citation type="submission" date="2024-01" db="EMBL/GenBank/DDBJ databases">
        <title>Genome sequence of Mycoplasma ciconiae type strain DSM 25251.</title>
        <authorList>
            <person name="Spergser J."/>
        </authorList>
    </citation>
    <scope>NUCLEOTIDE SEQUENCE [LARGE SCALE GENOMIC DNA]</scope>
    <source>
        <strain evidence="12">DSM 25251</strain>
    </source>
</reference>
<dbReference type="PRINTS" id="PR01041">
    <property type="entry name" value="TRNASYNTHMET"/>
</dbReference>
<dbReference type="InterPro" id="IPR023457">
    <property type="entry name" value="Met-tRNA_synth_2"/>
</dbReference>
<evidence type="ECO:0000256" key="6">
    <source>
        <dbReference type="ARBA" id="ARBA00022840"/>
    </source>
</evidence>
<proteinExistence type="inferred from homology"/>
<comment type="similarity">
    <text evidence="10">Belongs to the class-I aminoacyl-tRNA synthetase family.</text>
</comment>
<keyword evidence="4 10" id="KW-0436">Ligase</keyword>
<gene>
    <name evidence="12" type="primary">metG</name>
    <name evidence="12" type="ORF">V2E24_00320</name>
</gene>
<dbReference type="InterPro" id="IPR014729">
    <property type="entry name" value="Rossmann-like_a/b/a_fold"/>
</dbReference>
<keyword evidence="13" id="KW-1185">Reference proteome</keyword>
<accession>A0ABU7MKF7</accession>
<evidence type="ECO:0000256" key="7">
    <source>
        <dbReference type="ARBA" id="ARBA00022917"/>
    </source>
</evidence>
<dbReference type="Pfam" id="PF09334">
    <property type="entry name" value="tRNA-synt_1g"/>
    <property type="match status" value="2"/>
</dbReference>
<evidence type="ECO:0000313" key="12">
    <source>
        <dbReference type="EMBL" id="MEE3928022.1"/>
    </source>
</evidence>
<sequence>MSRKTCYITTPLYYASGNLHIGHLYTTTLAWVISNYKKLNNYEVILLTGSDEHGQKIQQKAKEANLTPQEFTDKVSQTFMQLWKAYGMDADFQTWRTSNKKHVQTVQKAFSYFVNKGLIYKSKYEGLYSISDEEFLTKSQANLGEDGNYYHPSSGHKLEFVSEESYFFKISAFKEWISEYIEQHPNFLAPEKTINEIKNSFLDNLLDLSVTRTNIEWGIPVKEDPTHTIYVWLDALLSYIIALGFDFDDSSETFQKFWNEGDEIIQLLGKEIARFHFIYWPIFLKSLDLRLPSKIQSHGWIITPTGKMSKSKGNTIDPYQLLENYHPEMIKYFFASQIPLGDDGVFEAERLKNTINADLINNYGNLVSRTLKMISNSFDRPLVYKKSLNDLDIEIENKILESKDQFISYFDKLDLANGFASAIKLSSSLNKYIDETKPWTLKENLDDLEQILVRLLNGIYAVSTYLSVVMPDKMKEVSQALNIDFSINYLENFAKFDNIKTAKTFMFFERIK</sequence>
<dbReference type="EMBL" id="JAZDWZ010000001">
    <property type="protein sequence ID" value="MEE3928022.1"/>
    <property type="molecule type" value="Genomic_DNA"/>
</dbReference>
<dbReference type="InterPro" id="IPR014758">
    <property type="entry name" value="Met-tRNA_synth"/>
</dbReference>
<dbReference type="InterPro" id="IPR009080">
    <property type="entry name" value="tRNAsynth_Ia_anticodon-bd"/>
</dbReference>
<dbReference type="CDD" id="cd07957">
    <property type="entry name" value="Anticodon_Ia_Met"/>
    <property type="match status" value="1"/>
</dbReference>
<evidence type="ECO:0000256" key="3">
    <source>
        <dbReference type="ARBA" id="ARBA00018753"/>
    </source>
</evidence>
<dbReference type="GO" id="GO:0004825">
    <property type="term" value="F:methionine-tRNA ligase activity"/>
    <property type="evidence" value="ECO:0007669"/>
    <property type="project" value="UniProtKB-EC"/>
</dbReference>
<feature type="domain" description="Methionyl/Leucyl tRNA synthetase" evidence="11">
    <location>
        <begin position="7"/>
        <end position="140"/>
    </location>
</feature>
<dbReference type="SUPFAM" id="SSF52374">
    <property type="entry name" value="Nucleotidylyl transferase"/>
    <property type="match status" value="1"/>
</dbReference>
<name>A0ABU7MKF7_9BACT</name>
<keyword evidence="8 10" id="KW-0030">Aminoacyl-tRNA synthetase</keyword>
<dbReference type="CDD" id="cd00814">
    <property type="entry name" value="MetRS_core"/>
    <property type="match status" value="1"/>
</dbReference>
<evidence type="ECO:0000256" key="4">
    <source>
        <dbReference type="ARBA" id="ARBA00022598"/>
    </source>
</evidence>
<evidence type="ECO:0000259" key="11">
    <source>
        <dbReference type="Pfam" id="PF09334"/>
    </source>
</evidence>
<evidence type="ECO:0000313" key="13">
    <source>
        <dbReference type="Proteomes" id="UP001344817"/>
    </source>
</evidence>